<evidence type="ECO:0000313" key="2">
    <source>
        <dbReference type="EMBL" id="NLA54732.1"/>
    </source>
</evidence>
<reference evidence="2 3" key="1">
    <citation type="journal article" date="2020" name="Biotechnol. Biofuels">
        <title>New insights from the biogas microbiome by comprehensive genome-resolved metagenomics of nearly 1600 species originating from multiple anaerobic digesters.</title>
        <authorList>
            <person name="Campanaro S."/>
            <person name="Treu L."/>
            <person name="Rodriguez-R L.M."/>
            <person name="Kovalovszki A."/>
            <person name="Ziels R.M."/>
            <person name="Maus I."/>
            <person name="Zhu X."/>
            <person name="Kougias P.G."/>
            <person name="Basile A."/>
            <person name="Luo G."/>
            <person name="Schluter A."/>
            <person name="Konstantinidis K.T."/>
            <person name="Angelidaki I."/>
        </authorList>
    </citation>
    <scope>NUCLEOTIDE SEQUENCE [LARGE SCALE GENOMIC DNA]</scope>
    <source>
        <strain evidence="2">AS15tlH2ME_198</strain>
    </source>
</reference>
<dbReference type="EMBL" id="JAAZHI010000005">
    <property type="protein sequence ID" value="NLA54732.1"/>
    <property type="molecule type" value="Genomic_DNA"/>
</dbReference>
<dbReference type="Proteomes" id="UP000557899">
    <property type="component" value="Unassembled WGS sequence"/>
</dbReference>
<dbReference type="AlphaFoldDB" id="A0A7X6PKM9"/>
<name>A0A7X6PKM9_9CORY</name>
<feature type="chain" id="PRO_5031207324" evidence="1">
    <location>
        <begin position="26"/>
        <end position="147"/>
    </location>
</feature>
<dbReference type="GO" id="GO:0005975">
    <property type="term" value="P:carbohydrate metabolic process"/>
    <property type="evidence" value="ECO:0007669"/>
    <property type="project" value="UniProtKB-ARBA"/>
</dbReference>
<feature type="non-terminal residue" evidence="2">
    <location>
        <position position="147"/>
    </location>
</feature>
<feature type="signal peptide" evidence="1">
    <location>
        <begin position="1"/>
        <end position="25"/>
    </location>
</feature>
<proteinExistence type="predicted"/>
<dbReference type="Gene3D" id="2.60.40.10">
    <property type="entry name" value="Immunoglobulins"/>
    <property type="match status" value="1"/>
</dbReference>
<organism evidence="2 3">
    <name type="scientific">Corynebacterium humireducens</name>
    <dbReference type="NCBI Taxonomy" id="1223514"/>
    <lineage>
        <taxon>Bacteria</taxon>
        <taxon>Bacillati</taxon>
        <taxon>Actinomycetota</taxon>
        <taxon>Actinomycetes</taxon>
        <taxon>Mycobacteriales</taxon>
        <taxon>Corynebacteriaceae</taxon>
        <taxon>Corynebacterium</taxon>
    </lineage>
</organism>
<comment type="caution">
    <text evidence="2">The sequence shown here is derived from an EMBL/GenBank/DDBJ whole genome shotgun (WGS) entry which is preliminary data.</text>
</comment>
<accession>A0A7X6PKM9</accession>
<keyword evidence="1" id="KW-0732">Signal</keyword>
<evidence type="ECO:0000313" key="3">
    <source>
        <dbReference type="Proteomes" id="UP000557899"/>
    </source>
</evidence>
<protein>
    <submittedName>
        <fullName evidence="2">Isopeptide-forming domain-containing fimbrial protein</fullName>
    </submittedName>
</protein>
<dbReference type="InterPro" id="IPR013783">
    <property type="entry name" value="Ig-like_fold"/>
</dbReference>
<evidence type="ECO:0000256" key="1">
    <source>
        <dbReference type="SAM" id="SignalP"/>
    </source>
</evidence>
<gene>
    <name evidence="2" type="ORF">GX859_00300</name>
</gene>
<sequence length="147" mass="15571">MTVAMRILSLLLAALVLALPVTASAQGQVGSVTITKLPTTLDTPGVHPVRFELTGGDLTAPLILYSDTDTVRFTDLTPGPYHVREIATRTGDVARGTTAPFTVTIPQGELFDVTVYPKIQPLMLTKSSDVTAVAPGSRFTYLLDGSV</sequence>